<evidence type="ECO:0000256" key="2">
    <source>
        <dbReference type="PROSITE-ProRule" id="PRU00708"/>
    </source>
</evidence>
<feature type="repeat" description="PPR" evidence="2">
    <location>
        <begin position="145"/>
        <end position="179"/>
    </location>
</feature>
<protein>
    <recommendedName>
        <fullName evidence="5">Pentatricopeptide repeat-containing protein</fullName>
    </recommendedName>
</protein>
<accession>A0ABP0T8W7</accession>
<dbReference type="PROSITE" id="PS51375">
    <property type="entry name" value="PPR"/>
    <property type="match status" value="2"/>
</dbReference>
<dbReference type="PANTHER" id="PTHR24015">
    <property type="entry name" value="OS07G0578800 PROTEIN-RELATED"/>
    <property type="match status" value="1"/>
</dbReference>
<dbReference type="Pfam" id="PF01535">
    <property type="entry name" value="PPR"/>
    <property type="match status" value="1"/>
</dbReference>
<dbReference type="Gene3D" id="1.25.40.10">
    <property type="entry name" value="Tetratricopeptide repeat domain"/>
    <property type="match status" value="2"/>
</dbReference>
<dbReference type="PANTHER" id="PTHR24015:SF548">
    <property type="entry name" value="OS08G0340900 PROTEIN"/>
    <property type="match status" value="1"/>
</dbReference>
<gene>
    <name evidence="3" type="ORF">CSSPTR1EN2_LOCUS616</name>
</gene>
<dbReference type="InterPro" id="IPR002885">
    <property type="entry name" value="PPR_rpt"/>
</dbReference>
<dbReference type="InterPro" id="IPR046960">
    <property type="entry name" value="PPR_At4g14850-like_plant"/>
</dbReference>
<dbReference type="Pfam" id="PF13041">
    <property type="entry name" value="PPR_2"/>
    <property type="match status" value="1"/>
</dbReference>
<dbReference type="Proteomes" id="UP001497512">
    <property type="component" value="Chromosome 1"/>
</dbReference>
<evidence type="ECO:0008006" key="5">
    <source>
        <dbReference type="Google" id="ProtNLM"/>
    </source>
</evidence>
<name>A0ABP0T8W7_9BRYO</name>
<keyword evidence="1" id="KW-0677">Repeat</keyword>
<proteinExistence type="predicted"/>
<dbReference type="NCBIfam" id="TIGR00756">
    <property type="entry name" value="PPR"/>
    <property type="match status" value="3"/>
</dbReference>
<dbReference type="InterPro" id="IPR011990">
    <property type="entry name" value="TPR-like_helical_dom_sf"/>
</dbReference>
<dbReference type="EMBL" id="OZ019893">
    <property type="protein sequence ID" value="CAK9190017.1"/>
    <property type="molecule type" value="Genomic_DNA"/>
</dbReference>
<evidence type="ECO:0000313" key="3">
    <source>
        <dbReference type="EMBL" id="CAK9190017.1"/>
    </source>
</evidence>
<keyword evidence="4" id="KW-1185">Reference proteome</keyword>
<feature type="repeat" description="PPR" evidence="2">
    <location>
        <begin position="75"/>
        <end position="109"/>
    </location>
</feature>
<evidence type="ECO:0000256" key="1">
    <source>
        <dbReference type="ARBA" id="ARBA00022737"/>
    </source>
</evidence>
<evidence type="ECO:0000313" key="4">
    <source>
        <dbReference type="Proteomes" id="UP001497512"/>
    </source>
</evidence>
<organism evidence="3 4">
    <name type="scientific">Sphagnum troendelagicum</name>
    <dbReference type="NCBI Taxonomy" id="128251"/>
    <lineage>
        <taxon>Eukaryota</taxon>
        <taxon>Viridiplantae</taxon>
        <taxon>Streptophyta</taxon>
        <taxon>Embryophyta</taxon>
        <taxon>Bryophyta</taxon>
        <taxon>Sphagnophytina</taxon>
        <taxon>Sphagnopsida</taxon>
        <taxon>Sphagnales</taxon>
        <taxon>Sphagnaceae</taxon>
        <taxon>Sphagnum</taxon>
    </lineage>
</organism>
<reference evidence="3 4" key="1">
    <citation type="submission" date="2024-02" db="EMBL/GenBank/DDBJ databases">
        <authorList>
            <consortium name="ELIXIR-Norway"/>
            <consortium name="Elixir Norway"/>
        </authorList>
    </citation>
    <scope>NUCLEOTIDE SEQUENCE [LARGE SCALE GENOMIC DNA]</scope>
</reference>
<sequence>MNPNKFTFVPILNAFPSLQALEEAKCVHKQIIQCGCESDAFMGTSLVDFSLVDMYAKCGSMEGAAKVFNKMTSRDVVSWSAMLSGLVKSGQAQKALELYREMQWEGVQPNAVTFVGVLNVCASVAALEEGKCPHEQIIQSGLESDVFVGNSLVDMYAKCRIMEDVWKVFNRMPSHNVVSWTAMILRHVKCAQG</sequence>